<dbReference type="Proteomes" id="UP000194857">
    <property type="component" value="Unassembled WGS sequence"/>
</dbReference>
<accession>A0A241XPR3</accession>
<evidence type="ECO:0000313" key="3">
    <source>
        <dbReference type="EMBL" id="RCI75201.1"/>
    </source>
</evidence>
<comment type="caution">
    <text evidence="2">The sequence shown here is derived from an EMBL/GenBank/DDBJ whole genome shotgun (WGS) entry which is preliminary data.</text>
</comment>
<reference evidence="3 6" key="4">
    <citation type="submission" date="2018-07" db="EMBL/GenBank/DDBJ databases">
        <title>Mechanisms of high-level aminoglycoside resistance among Gram-negative pathogens in Brazil.</title>
        <authorList>
            <person name="Ballaben A.S."/>
            <person name="Darini A.L.C."/>
            <person name="Doi Y."/>
        </authorList>
    </citation>
    <scope>NUCLEOTIDE SEQUENCE [LARGE SCALE GENOMIC DNA]</scope>
    <source>
        <strain evidence="3 6">B2-305</strain>
    </source>
</reference>
<reference evidence="4 7" key="3">
    <citation type="submission" date="2017-08" db="EMBL/GenBank/DDBJ databases">
        <authorList>
            <person name="Feschi L."/>
            <person name="Jeukens J."/>
            <person name="Emond-Rheault J.-G."/>
            <person name="Kukavica-Ibrulj I."/>
            <person name="Boyle B."/>
            <person name="Levesque R.C."/>
        </authorList>
    </citation>
    <scope>NUCLEOTIDE SEQUENCE [LARGE SCALE GENOMIC DNA]</scope>
    <source>
        <strain evidence="4 7">PA-W36</strain>
    </source>
</reference>
<evidence type="ECO:0000313" key="4">
    <source>
        <dbReference type="EMBL" id="RPM08563.1"/>
    </source>
</evidence>
<reference evidence="2" key="2">
    <citation type="submission" date="2017-05" db="EMBL/GenBank/DDBJ databases">
        <authorList>
            <person name="Song R."/>
            <person name="Chenine A.L."/>
            <person name="Ruprecht R.M."/>
        </authorList>
    </citation>
    <scope>NUCLEOTIDE SEQUENCE [LARGE SCALE GENOMIC DNA]</scope>
    <source>
        <strain evidence="2">S567_C10_BS</strain>
    </source>
</reference>
<name>A0A241XPR3_PSEAI</name>
<dbReference type="AlphaFoldDB" id="A0A241XPR3"/>
<dbReference type="Proteomes" id="UP000253594">
    <property type="component" value="Unassembled WGS sequence"/>
</dbReference>
<organism evidence="2 5">
    <name type="scientific">Pseudomonas aeruginosa</name>
    <dbReference type="NCBI Taxonomy" id="287"/>
    <lineage>
        <taxon>Bacteria</taxon>
        <taxon>Pseudomonadati</taxon>
        <taxon>Pseudomonadota</taxon>
        <taxon>Gammaproteobacteria</taxon>
        <taxon>Pseudomonadales</taxon>
        <taxon>Pseudomonadaceae</taxon>
        <taxon>Pseudomonas</taxon>
    </lineage>
</organism>
<reference evidence="4 7" key="5">
    <citation type="submission" date="2019-01" db="EMBL/GenBank/DDBJ databases">
        <title>The Pseudomonas aeruginosa pan-genome provides new insights on its population structure, horizontal gene transfer and pathogenicity.</title>
        <authorList>
            <person name="Freschi L."/>
            <person name="Vincent A.T."/>
            <person name="Jeukens J."/>
            <person name="Emond-Rheault J.-G."/>
            <person name="Kukavica-Ibrulj I."/>
            <person name="Dupont M.-J."/>
            <person name="Charette S.J."/>
            <person name="Boyle B."/>
            <person name="Levesque R.C."/>
        </authorList>
    </citation>
    <scope>NUCLEOTIDE SEQUENCE [LARGE SCALE GENOMIC DNA]</scope>
    <source>
        <strain evidence="4 7">PA-W36</strain>
    </source>
</reference>
<dbReference type="EMBL" id="QORE01000215">
    <property type="protein sequence ID" value="RCI75201.1"/>
    <property type="molecule type" value="Genomic_DNA"/>
</dbReference>
<proteinExistence type="predicted"/>
<evidence type="ECO:0000313" key="6">
    <source>
        <dbReference type="Proteomes" id="UP000253594"/>
    </source>
</evidence>
<feature type="region of interest" description="Disordered" evidence="1">
    <location>
        <begin position="1"/>
        <end position="76"/>
    </location>
</feature>
<reference evidence="5" key="1">
    <citation type="submission" date="2017-05" db="EMBL/GenBank/DDBJ databases">
        <authorList>
            <person name="Giani T."/>
            <person name="Arena F."/>
            <person name="Pollini S."/>
            <person name="Di Pilato V."/>
            <person name="D'Andrea M.M."/>
            <person name="Henrici De Angelis L."/>
            <person name="Bassetti M."/>
            <person name="Rossolini G.M."/>
        </authorList>
    </citation>
    <scope>NUCLEOTIDE SEQUENCE [LARGE SCALE GENOMIC DNA]</scope>
    <source>
        <strain evidence="5">S567_C10_BS</strain>
    </source>
</reference>
<evidence type="ECO:0000313" key="2">
    <source>
        <dbReference type="EMBL" id="OTI61371.1"/>
    </source>
</evidence>
<dbReference type="EMBL" id="NFFZ01000007">
    <property type="protein sequence ID" value="OTI61371.1"/>
    <property type="molecule type" value="Genomic_DNA"/>
</dbReference>
<evidence type="ECO:0000313" key="5">
    <source>
        <dbReference type="Proteomes" id="UP000194857"/>
    </source>
</evidence>
<protein>
    <submittedName>
        <fullName evidence="2">Uncharacterized protein</fullName>
    </submittedName>
</protein>
<dbReference type="EMBL" id="NSNE01000019">
    <property type="protein sequence ID" value="RPM08563.1"/>
    <property type="molecule type" value="Genomic_DNA"/>
</dbReference>
<dbReference type="Proteomes" id="UP000284767">
    <property type="component" value="Unassembled WGS sequence"/>
</dbReference>
<gene>
    <name evidence="2" type="ORF">CAZ10_15980</name>
    <name evidence="3" type="ORF">DT376_08900</name>
    <name evidence="4" type="ORF">IPC1295_25835</name>
</gene>
<sequence>MFREFAHGRSGSGHGKARRLSDTRSIIAIDRSASDCSTVGATHRPPGVMSGTHRRVLGTPLPLRQGRPSFPRDRCA</sequence>
<evidence type="ECO:0000256" key="1">
    <source>
        <dbReference type="SAM" id="MobiDB-lite"/>
    </source>
</evidence>
<evidence type="ECO:0000313" key="7">
    <source>
        <dbReference type="Proteomes" id="UP000284767"/>
    </source>
</evidence>